<dbReference type="Proteomes" id="UP000250140">
    <property type="component" value="Unassembled WGS sequence"/>
</dbReference>
<evidence type="ECO:0000313" key="3">
    <source>
        <dbReference type="EMBL" id="OCL02517.1"/>
    </source>
</evidence>
<keyword evidence="1" id="KW-0812">Transmembrane</keyword>
<feature type="domain" description="DUF7492" evidence="2">
    <location>
        <begin position="21"/>
        <end position="225"/>
    </location>
</feature>
<reference evidence="3 4" key="1">
    <citation type="journal article" date="2016" name="Nat. Commun.">
        <title>Ectomycorrhizal ecology is imprinted in the genome of the dominant symbiotic fungus Cenococcum geophilum.</title>
        <authorList>
            <consortium name="DOE Joint Genome Institute"/>
            <person name="Peter M."/>
            <person name="Kohler A."/>
            <person name="Ohm R.A."/>
            <person name="Kuo A."/>
            <person name="Krutzmann J."/>
            <person name="Morin E."/>
            <person name="Arend M."/>
            <person name="Barry K.W."/>
            <person name="Binder M."/>
            <person name="Choi C."/>
            <person name="Clum A."/>
            <person name="Copeland A."/>
            <person name="Grisel N."/>
            <person name="Haridas S."/>
            <person name="Kipfer T."/>
            <person name="LaButti K."/>
            <person name="Lindquist E."/>
            <person name="Lipzen A."/>
            <person name="Maire R."/>
            <person name="Meier B."/>
            <person name="Mihaltcheva S."/>
            <person name="Molinier V."/>
            <person name="Murat C."/>
            <person name="Poggeler S."/>
            <person name="Quandt C.A."/>
            <person name="Sperisen C."/>
            <person name="Tritt A."/>
            <person name="Tisserant E."/>
            <person name="Crous P.W."/>
            <person name="Henrissat B."/>
            <person name="Nehls U."/>
            <person name="Egli S."/>
            <person name="Spatafora J.W."/>
            <person name="Grigoriev I.V."/>
            <person name="Martin F.M."/>
        </authorList>
    </citation>
    <scope>NUCLEOTIDE SEQUENCE [LARGE SCALE GENOMIC DNA]</scope>
    <source>
        <strain evidence="3 4">CBS 207.34</strain>
    </source>
</reference>
<accession>A0A8E2EPI1</accession>
<name>A0A8E2EPI1_9PEZI</name>
<proteinExistence type="predicted"/>
<dbReference type="Pfam" id="PF24320">
    <property type="entry name" value="DUF7492"/>
    <property type="match status" value="1"/>
</dbReference>
<feature type="transmembrane region" description="Helical" evidence="1">
    <location>
        <begin position="7"/>
        <end position="26"/>
    </location>
</feature>
<sequence length="238" mass="26210">MPLVLQNSSWLCVIYILYFCYAYTWVERTSLIDDYGVLGASPGFSRGYVSHTPLFADASMIYLLPPNDRNANTILPIDLICKQTQAEYNQTLGSPVLSASTGGTVLLMYQENGHVTLLDQTPGKASSGNVFVYGTAIPSSSNSLQAIHHVWNSEGTGGDTRGRLLIEAPFNNGSCYQINSSPESIRRQGIPQRQHETFEGDNLWCGMQIALPSGVAQGSFYTLYWQEIYTTCVDIQIS</sequence>
<evidence type="ECO:0000313" key="4">
    <source>
        <dbReference type="Proteomes" id="UP000250140"/>
    </source>
</evidence>
<keyword evidence="1" id="KW-1133">Transmembrane helix</keyword>
<dbReference type="AlphaFoldDB" id="A0A8E2EPI1"/>
<gene>
    <name evidence="3" type="ORF">AOQ84DRAFT_422597</name>
</gene>
<organism evidence="3 4">
    <name type="scientific">Glonium stellatum</name>
    <dbReference type="NCBI Taxonomy" id="574774"/>
    <lineage>
        <taxon>Eukaryota</taxon>
        <taxon>Fungi</taxon>
        <taxon>Dikarya</taxon>
        <taxon>Ascomycota</taxon>
        <taxon>Pezizomycotina</taxon>
        <taxon>Dothideomycetes</taxon>
        <taxon>Pleosporomycetidae</taxon>
        <taxon>Gloniales</taxon>
        <taxon>Gloniaceae</taxon>
        <taxon>Glonium</taxon>
    </lineage>
</organism>
<evidence type="ECO:0000256" key="1">
    <source>
        <dbReference type="SAM" id="Phobius"/>
    </source>
</evidence>
<dbReference type="EMBL" id="KV750939">
    <property type="protein sequence ID" value="OCL02517.1"/>
    <property type="molecule type" value="Genomic_DNA"/>
</dbReference>
<protein>
    <recommendedName>
        <fullName evidence="2">DUF7492 domain-containing protein</fullName>
    </recommendedName>
</protein>
<dbReference type="InterPro" id="IPR055915">
    <property type="entry name" value="DUF7492"/>
</dbReference>
<dbReference type="OrthoDB" id="64281at2759"/>
<evidence type="ECO:0000259" key="2">
    <source>
        <dbReference type="Pfam" id="PF24320"/>
    </source>
</evidence>
<keyword evidence="4" id="KW-1185">Reference proteome</keyword>
<keyword evidence="1" id="KW-0472">Membrane</keyword>